<name>A0A1J9RTJ5_9PEZI</name>
<dbReference type="Proteomes" id="UP000183809">
    <property type="component" value="Unassembled WGS sequence"/>
</dbReference>
<evidence type="ECO:0000313" key="4">
    <source>
        <dbReference type="Proteomes" id="UP000183809"/>
    </source>
</evidence>
<reference evidence="3 4" key="1">
    <citation type="submission" date="2016-10" db="EMBL/GenBank/DDBJ databases">
        <title>Proteomics and genomics reveal pathogen-plant mechanisms compatible with a hemibiotrophic lifestyle of Diplodia corticola.</title>
        <authorList>
            <person name="Fernandes I."/>
            <person name="De Jonge R."/>
            <person name="Van De Peer Y."/>
            <person name="Devreese B."/>
            <person name="Alves A."/>
            <person name="Esteves A.C."/>
        </authorList>
    </citation>
    <scope>NUCLEOTIDE SEQUENCE [LARGE SCALE GENOMIC DNA]</scope>
    <source>
        <strain evidence="3 4">CBS 112549</strain>
    </source>
</reference>
<feature type="compositionally biased region" description="Polar residues" evidence="2">
    <location>
        <begin position="31"/>
        <end position="42"/>
    </location>
</feature>
<accession>A0A1J9RTJ5</accession>
<dbReference type="EMBL" id="MNUE01000045">
    <property type="protein sequence ID" value="OJD31743.1"/>
    <property type="molecule type" value="Genomic_DNA"/>
</dbReference>
<evidence type="ECO:0000256" key="1">
    <source>
        <dbReference type="SAM" id="Coils"/>
    </source>
</evidence>
<proteinExistence type="predicted"/>
<dbReference type="OrthoDB" id="3945211at2759"/>
<dbReference type="AlphaFoldDB" id="A0A1J9RTJ5"/>
<organism evidence="3 4">
    <name type="scientific">Diplodia corticola</name>
    <dbReference type="NCBI Taxonomy" id="236234"/>
    <lineage>
        <taxon>Eukaryota</taxon>
        <taxon>Fungi</taxon>
        <taxon>Dikarya</taxon>
        <taxon>Ascomycota</taxon>
        <taxon>Pezizomycotina</taxon>
        <taxon>Dothideomycetes</taxon>
        <taxon>Dothideomycetes incertae sedis</taxon>
        <taxon>Botryosphaeriales</taxon>
        <taxon>Botryosphaeriaceae</taxon>
        <taxon>Diplodia</taxon>
    </lineage>
</organism>
<evidence type="ECO:0000313" key="3">
    <source>
        <dbReference type="EMBL" id="OJD31743.1"/>
    </source>
</evidence>
<feature type="coiled-coil region" evidence="1">
    <location>
        <begin position="142"/>
        <end position="376"/>
    </location>
</feature>
<keyword evidence="1" id="KW-0175">Coiled coil</keyword>
<keyword evidence="4" id="KW-1185">Reference proteome</keyword>
<comment type="caution">
    <text evidence="3">The sequence shown here is derived from an EMBL/GenBank/DDBJ whole genome shotgun (WGS) entry which is preliminary data.</text>
</comment>
<dbReference type="RefSeq" id="XP_020128003.1">
    <property type="nucleotide sequence ID" value="XM_020276212.1"/>
</dbReference>
<gene>
    <name evidence="3" type="ORF">BKCO1_4500051</name>
</gene>
<sequence length="501" mass="56742">MDQTDDHGALLAGRSASSASTGLPAAYPLPQQGSQFITSPANSDKTEAFVDRLRSEAAYGVKHFADLPHYAGSTKTAIALTLLAYTAGKRDGLKPRADRMSAISNELNRTRYELARRELEQEDTIKKLEVDLRWAKFQLAKKDDKDKEIQALNLELKNVEKKKENEVPSANGFNGATKMDDLSNANATIEEAQRKIHALEEAFNVMEQGLVAENKVLRSKLEDLQERPTTKAETNHEKSQRLYEQEAQREIERLKSENKEEMKLIKEKIQTLIDENIALSEENDDLSAKNVVLSAENGKLSQISNHTVQETCFKDEKSQMENRIETLKKEKGLQHQLLKKQHASIGQMESKIAGFEKRVKQNEDRMKNEIHDLQKKLATVEPLTRFIAERDFSDEKRLALSWDEMTYAMRAAAAGVCPQSKRILPGGFAYIVEETLKQGSTDLVRYSKCSAGRFVLQYDFFEAVGAIVENILWEAQKFPSVRNQLNIDSLNIQRALLKRNV</sequence>
<feature type="region of interest" description="Disordered" evidence="2">
    <location>
        <begin position="1"/>
        <end position="42"/>
    </location>
</feature>
<feature type="compositionally biased region" description="Low complexity" evidence="2">
    <location>
        <begin position="9"/>
        <end position="23"/>
    </location>
</feature>
<evidence type="ECO:0000256" key="2">
    <source>
        <dbReference type="SAM" id="MobiDB-lite"/>
    </source>
</evidence>
<dbReference type="GeneID" id="31016473"/>
<protein>
    <submittedName>
        <fullName evidence="3">Uncharacterized protein</fullName>
    </submittedName>
</protein>